<keyword evidence="2" id="KW-0732">Signal</keyword>
<evidence type="ECO:0000256" key="1">
    <source>
        <dbReference type="SAM" id="Phobius"/>
    </source>
</evidence>
<dbReference type="RefSeq" id="XP_014570812.1">
    <property type="nucleotide sequence ID" value="XM_014715326.1"/>
</dbReference>
<gene>
    <name evidence="3" type="primary">Mo02856</name>
    <name evidence="3" type="ORF">E5Q_02856</name>
</gene>
<proteinExistence type="predicted"/>
<dbReference type="EMBL" id="BABT02000076">
    <property type="protein sequence ID" value="GAA96192.1"/>
    <property type="molecule type" value="Genomic_DNA"/>
</dbReference>
<keyword evidence="4" id="KW-1185">Reference proteome</keyword>
<dbReference type="PROSITE" id="PS51257">
    <property type="entry name" value="PROKAR_LIPOPROTEIN"/>
    <property type="match status" value="1"/>
</dbReference>
<dbReference type="HOGENOM" id="CLU_1768563_0_0_1"/>
<feature type="signal peptide" evidence="2">
    <location>
        <begin position="1"/>
        <end position="23"/>
    </location>
</feature>
<dbReference type="AlphaFoldDB" id="G7E032"/>
<dbReference type="Proteomes" id="UP000009131">
    <property type="component" value="Unassembled WGS sequence"/>
</dbReference>
<accession>G7E032</accession>
<feature type="transmembrane region" description="Helical" evidence="1">
    <location>
        <begin position="124"/>
        <end position="146"/>
    </location>
</feature>
<protein>
    <submittedName>
        <fullName evidence="3">Uncharacterized protein</fullName>
    </submittedName>
</protein>
<organism evidence="3 4">
    <name type="scientific">Mixia osmundae (strain CBS 9802 / IAM 14324 / JCM 22182 / KY 12970)</name>
    <dbReference type="NCBI Taxonomy" id="764103"/>
    <lineage>
        <taxon>Eukaryota</taxon>
        <taxon>Fungi</taxon>
        <taxon>Dikarya</taxon>
        <taxon>Basidiomycota</taxon>
        <taxon>Pucciniomycotina</taxon>
        <taxon>Mixiomycetes</taxon>
        <taxon>Mixiales</taxon>
        <taxon>Mixiaceae</taxon>
        <taxon>Mixia</taxon>
    </lineage>
</organism>
<comment type="caution">
    <text evidence="3">The sequence shown here is derived from an EMBL/GenBank/DDBJ whole genome shotgun (WGS) entry which is preliminary data.</text>
</comment>
<sequence length="147" mass="14703">MRISSQRWSVWLALSSLACLAVGQGLTNTEGVQTSVIDGTTVTFYSAPTTFIPTASGASASQVSTTTLTNVNSANGGFSYSIPLSTIPPTGTLTQAASGSASNLLPVTNNLQSAPAKRLVAPSFGLPTGLMALVSLGIATGAAIVLA</sequence>
<evidence type="ECO:0000256" key="2">
    <source>
        <dbReference type="SAM" id="SignalP"/>
    </source>
</evidence>
<keyword evidence="1" id="KW-0812">Transmembrane</keyword>
<keyword evidence="1" id="KW-1133">Transmembrane helix</keyword>
<reference evidence="3 4" key="1">
    <citation type="journal article" date="2011" name="J. Gen. Appl. Microbiol.">
        <title>Draft genome sequencing of the enigmatic basidiomycete Mixia osmundae.</title>
        <authorList>
            <person name="Nishida H."/>
            <person name="Nagatsuka Y."/>
            <person name="Sugiyama J."/>
        </authorList>
    </citation>
    <scope>NUCLEOTIDE SEQUENCE [LARGE SCALE GENOMIC DNA]</scope>
    <source>
        <strain evidence="4">CBS 9802 / IAM 14324 / JCM 22182 / KY 12970</strain>
    </source>
</reference>
<dbReference type="InParanoid" id="G7E032"/>
<evidence type="ECO:0000313" key="3">
    <source>
        <dbReference type="EMBL" id="GAA96192.1"/>
    </source>
</evidence>
<dbReference type="OMA" id="LQPDPTH"/>
<evidence type="ECO:0000313" key="4">
    <source>
        <dbReference type="Proteomes" id="UP000009131"/>
    </source>
</evidence>
<feature type="chain" id="PRO_5009955613" evidence="2">
    <location>
        <begin position="24"/>
        <end position="147"/>
    </location>
</feature>
<reference evidence="3 4" key="2">
    <citation type="journal article" date="2012" name="Open Biol.">
        <title>Characteristics of nucleosomes and linker DNA regions on the genome of the basidiomycete Mixia osmundae revealed by mono- and dinucleosome mapping.</title>
        <authorList>
            <person name="Nishida H."/>
            <person name="Kondo S."/>
            <person name="Matsumoto T."/>
            <person name="Suzuki Y."/>
            <person name="Yoshikawa H."/>
            <person name="Taylor T.D."/>
            <person name="Sugiyama J."/>
        </authorList>
    </citation>
    <scope>NUCLEOTIDE SEQUENCE [LARGE SCALE GENOMIC DNA]</scope>
    <source>
        <strain evidence="4">CBS 9802 / IAM 14324 / JCM 22182 / KY 12970</strain>
    </source>
</reference>
<name>G7E032_MIXOS</name>
<keyword evidence="1" id="KW-0472">Membrane</keyword>